<dbReference type="EMBL" id="LAZR01011774">
    <property type="protein sequence ID" value="KKM59924.1"/>
    <property type="molecule type" value="Genomic_DNA"/>
</dbReference>
<accession>A0A0F9IRC2</accession>
<protein>
    <submittedName>
        <fullName evidence="1">Uncharacterized protein</fullName>
    </submittedName>
</protein>
<dbReference type="AlphaFoldDB" id="A0A0F9IRC2"/>
<organism evidence="1">
    <name type="scientific">marine sediment metagenome</name>
    <dbReference type="NCBI Taxonomy" id="412755"/>
    <lineage>
        <taxon>unclassified sequences</taxon>
        <taxon>metagenomes</taxon>
        <taxon>ecological metagenomes</taxon>
    </lineage>
</organism>
<gene>
    <name evidence="1" type="ORF">LCGC14_1546990</name>
</gene>
<feature type="non-terminal residue" evidence="1">
    <location>
        <position position="1"/>
    </location>
</feature>
<proteinExistence type="predicted"/>
<comment type="caution">
    <text evidence="1">The sequence shown here is derived from an EMBL/GenBank/DDBJ whole genome shotgun (WGS) entry which is preliminary data.</text>
</comment>
<evidence type="ECO:0000313" key="1">
    <source>
        <dbReference type="EMBL" id="KKM59924.1"/>
    </source>
</evidence>
<name>A0A0F9IRC2_9ZZZZ</name>
<sequence length="27" mass="3023">LNVTLQGKELDKAIKEKLEEIKLLANA</sequence>
<reference evidence="1" key="1">
    <citation type="journal article" date="2015" name="Nature">
        <title>Complex archaea that bridge the gap between prokaryotes and eukaryotes.</title>
        <authorList>
            <person name="Spang A."/>
            <person name="Saw J.H."/>
            <person name="Jorgensen S.L."/>
            <person name="Zaremba-Niedzwiedzka K."/>
            <person name="Martijn J."/>
            <person name="Lind A.E."/>
            <person name="van Eijk R."/>
            <person name="Schleper C."/>
            <person name="Guy L."/>
            <person name="Ettema T.J."/>
        </authorList>
    </citation>
    <scope>NUCLEOTIDE SEQUENCE</scope>
</reference>